<proteinExistence type="predicted"/>
<comment type="caution">
    <text evidence="2">The sequence shown here is derived from an EMBL/GenBank/DDBJ whole genome shotgun (WGS) entry which is preliminary data.</text>
</comment>
<dbReference type="AlphaFoldDB" id="A0A101M7W3"/>
<dbReference type="EMBL" id="LLXE01000920">
    <property type="protein sequence ID" value="KUM55470.1"/>
    <property type="molecule type" value="Genomic_DNA"/>
</dbReference>
<organism evidence="2 3">
    <name type="scientific">Penicillium freii</name>
    <dbReference type="NCBI Taxonomy" id="48697"/>
    <lineage>
        <taxon>Eukaryota</taxon>
        <taxon>Fungi</taxon>
        <taxon>Dikarya</taxon>
        <taxon>Ascomycota</taxon>
        <taxon>Pezizomycotina</taxon>
        <taxon>Eurotiomycetes</taxon>
        <taxon>Eurotiomycetidae</taxon>
        <taxon>Eurotiales</taxon>
        <taxon>Aspergillaceae</taxon>
        <taxon>Penicillium</taxon>
    </lineage>
</organism>
<dbReference type="PANTHER" id="PTHR43794">
    <property type="entry name" value="AMINOHYDROLASE SSNA-RELATED"/>
    <property type="match status" value="1"/>
</dbReference>
<reference evidence="2 3" key="1">
    <citation type="submission" date="2015-10" db="EMBL/GenBank/DDBJ databases">
        <title>Genome sequencing of Penicillium freii.</title>
        <authorList>
            <person name="Nguyen H.D."/>
            <person name="Visagie C.M."/>
            <person name="Seifert K.A."/>
        </authorList>
    </citation>
    <scope>NUCLEOTIDE SEQUENCE [LARGE SCALE GENOMIC DNA]</scope>
    <source>
        <strain evidence="2 3">DAOM 242723</strain>
    </source>
</reference>
<dbReference type="OrthoDB" id="194468at2759"/>
<dbReference type="GO" id="GO:0016810">
    <property type="term" value="F:hydrolase activity, acting on carbon-nitrogen (but not peptide) bonds"/>
    <property type="evidence" value="ECO:0007669"/>
    <property type="project" value="InterPro"/>
</dbReference>
<dbReference type="SUPFAM" id="SSF51338">
    <property type="entry name" value="Composite domain of metallo-dependent hydrolases"/>
    <property type="match status" value="1"/>
</dbReference>
<feature type="domain" description="Amidohydrolase-related" evidence="1">
    <location>
        <begin position="299"/>
        <end position="462"/>
    </location>
</feature>
<name>A0A101M7W3_PENFR</name>
<evidence type="ECO:0000259" key="1">
    <source>
        <dbReference type="Pfam" id="PF01979"/>
    </source>
</evidence>
<dbReference type="SUPFAM" id="SSF51556">
    <property type="entry name" value="Metallo-dependent hydrolases"/>
    <property type="match status" value="1"/>
</dbReference>
<evidence type="ECO:0000313" key="3">
    <source>
        <dbReference type="Proteomes" id="UP000055045"/>
    </source>
</evidence>
<dbReference type="InterPro" id="IPR032466">
    <property type="entry name" value="Metal_Hydrolase"/>
</dbReference>
<gene>
    <name evidence="2" type="ORF">ACN42_g11801</name>
</gene>
<dbReference type="Gene3D" id="3.20.20.140">
    <property type="entry name" value="Metal-dependent hydrolases"/>
    <property type="match status" value="1"/>
</dbReference>
<dbReference type="Proteomes" id="UP000055045">
    <property type="component" value="Unassembled WGS sequence"/>
</dbReference>
<dbReference type="Gene3D" id="2.30.40.10">
    <property type="entry name" value="Urease, subunit C, domain 1"/>
    <property type="match status" value="1"/>
</dbReference>
<sequence length="534" mass="58296">MMSASILLQNGTILTHDDHDHVVPLYETDVVICGNIITAIGKDLRSTLVGEVEIIDCRGKIVSPGYVDTHHHVWQTQLKGRHAEEGLVAYMVTGNMMSYAYTPADIYWGQLSGCLEAINAGTTTVLDHSHAGYTAQHVSSAVDATADSGIRSIFAYAIPVRMAEWNQSTCVIDEDLMADWAFAQIEQLASKYNTLELSHRIEIGYGFDWWFLPKEVSLNIFKRLRKSGVRLVTSHVGKTGFQGSSSKLNFLGSTNPSSGMQIGVSMLQSHGILRAPYSRSDQTPELPFFVFSHCNGYSDEELSVLSSTGTSVSSTPETESQMGIGYPVALHPALNTPARSAHVGLGIDCHSIVPSSIVLQARALLNLTRVEHNSHITAAGKFPTWKVRNTSEDVFNIATIRGARSLGLDGEIGSIKVGKKADIVVFDAVNSVGMLSAAEYDPVVAIIRFSEAADIDTVVVDGIIRKQDGRLVDVDVKTSATKDTRMSWQEVAQTVRHSQREIQTRIDGLDIQKGKETLFHTFRTDDSTLVDATV</sequence>
<keyword evidence="3" id="KW-1185">Reference proteome</keyword>
<dbReference type="InterPro" id="IPR050287">
    <property type="entry name" value="MTA/SAH_deaminase"/>
</dbReference>
<dbReference type="InterPro" id="IPR006680">
    <property type="entry name" value="Amidohydro-rel"/>
</dbReference>
<dbReference type="PANTHER" id="PTHR43794:SF5">
    <property type="entry name" value="CHLOROHYDROLASE FAMILY PROTEIN"/>
    <property type="match status" value="1"/>
</dbReference>
<dbReference type="STRING" id="48697.A0A101M7W3"/>
<accession>A0A101M7W3</accession>
<dbReference type="Pfam" id="PF01979">
    <property type="entry name" value="Amidohydro_1"/>
    <property type="match status" value="2"/>
</dbReference>
<protein>
    <recommendedName>
        <fullName evidence="1">Amidohydrolase-related domain-containing protein</fullName>
    </recommendedName>
</protein>
<evidence type="ECO:0000313" key="2">
    <source>
        <dbReference type="EMBL" id="KUM55470.1"/>
    </source>
</evidence>
<feature type="domain" description="Amidohydrolase-related" evidence="1">
    <location>
        <begin position="61"/>
        <end position="173"/>
    </location>
</feature>
<dbReference type="InterPro" id="IPR011059">
    <property type="entry name" value="Metal-dep_hydrolase_composite"/>
</dbReference>